<gene>
    <name evidence="1" type="ORF">DCAF_LOCUS12812</name>
</gene>
<organism evidence="1 2">
    <name type="scientific">Dovyalis caffra</name>
    <dbReference type="NCBI Taxonomy" id="77055"/>
    <lineage>
        <taxon>Eukaryota</taxon>
        <taxon>Viridiplantae</taxon>
        <taxon>Streptophyta</taxon>
        <taxon>Embryophyta</taxon>
        <taxon>Tracheophyta</taxon>
        <taxon>Spermatophyta</taxon>
        <taxon>Magnoliopsida</taxon>
        <taxon>eudicotyledons</taxon>
        <taxon>Gunneridae</taxon>
        <taxon>Pentapetalae</taxon>
        <taxon>rosids</taxon>
        <taxon>fabids</taxon>
        <taxon>Malpighiales</taxon>
        <taxon>Salicaceae</taxon>
        <taxon>Flacourtieae</taxon>
        <taxon>Dovyalis</taxon>
    </lineage>
</organism>
<accession>A0AAV1RM93</accession>
<protein>
    <submittedName>
        <fullName evidence="1">Uncharacterized protein</fullName>
    </submittedName>
</protein>
<sequence length="103" mass="11731">MEKDARGEMRHATILIKEDNNKNPYISIIEIGEVMDLWVTIKVEESFVDKLERTSSESNNLRVIEEPLDLGLRPRSFEEDGICYDSLAIDEDIHIADACAPLP</sequence>
<name>A0AAV1RM93_9ROSI</name>
<evidence type="ECO:0000313" key="1">
    <source>
        <dbReference type="EMBL" id="CAK7337774.1"/>
    </source>
</evidence>
<dbReference type="AlphaFoldDB" id="A0AAV1RM93"/>
<comment type="caution">
    <text evidence="1">The sequence shown here is derived from an EMBL/GenBank/DDBJ whole genome shotgun (WGS) entry which is preliminary data.</text>
</comment>
<dbReference type="Proteomes" id="UP001314170">
    <property type="component" value="Unassembled WGS sequence"/>
</dbReference>
<dbReference type="EMBL" id="CAWUPB010001108">
    <property type="protein sequence ID" value="CAK7337774.1"/>
    <property type="molecule type" value="Genomic_DNA"/>
</dbReference>
<proteinExistence type="predicted"/>
<reference evidence="1 2" key="1">
    <citation type="submission" date="2024-01" db="EMBL/GenBank/DDBJ databases">
        <authorList>
            <person name="Waweru B."/>
        </authorList>
    </citation>
    <scope>NUCLEOTIDE SEQUENCE [LARGE SCALE GENOMIC DNA]</scope>
</reference>
<evidence type="ECO:0000313" key="2">
    <source>
        <dbReference type="Proteomes" id="UP001314170"/>
    </source>
</evidence>
<keyword evidence="2" id="KW-1185">Reference proteome</keyword>